<accession>K9H937</accession>
<reference evidence="1 2" key="1">
    <citation type="journal article" date="2013" name="Genome Announc.">
        <title>Draft Genome Sequence of an Alphaproteobacterium, Caenispirillum salinarum AK4(T), Isolated from a Solar Saltern.</title>
        <authorList>
            <person name="Khatri I."/>
            <person name="Singh A."/>
            <person name="Korpole S."/>
            <person name="Pinnaka A.K."/>
            <person name="Subramanian S."/>
        </authorList>
    </citation>
    <scope>NUCLEOTIDE SEQUENCE [LARGE SCALE GENOMIC DNA]</scope>
    <source>
        <strain evidence="1 2">AK4</strain>
    </source>
</reference>
<name>K9H937_9PROT</name>
<evidence type="ECO:0000313" key="1">
    <source>
        <dbReference type="EMBL" id="EKV27098.1"/>
    </source>
</evidence>
<proteinExistence type="predicted"/>
<evidence type="ECO:0000313" key="2">
    <source>
        <dbReference type="Proteomes" id="UP000009881"/>
    </source>
</evidence>
<organism evidence="1 2">
    <name type="scientific">Caenispirillum salinarum AK4</name>
    <dbReference type="NCBI Taxonomy" id="1238182"/>
    <lineage>
        <taxon>Bacteria</taxon>
        <taxon>Pseudomonadati</taxon>
        <taxon>Pseudomonadota</taxon>
        <taxon>Alphaproteobacteria</taxon>
        <taxon>Rhodospirillales</taxon>
        <taxon>Novispirillaceae</taxon>
        <taxon>Caenispirillum</taxon>
    </lineage>
</organism>
<comment type="caution">
    <text evidence="1">The sequence shown here is derived from an EMBL/GenBank/DDBJ whole genome shotgun (WGS) entry which is preliminary data.</text>
</comment>
<dbReference type="OrthoDB" id="9800503at2"/>
<protein>
    <submittedName>
        <fullName evidence="1">Mobile element protein</fullName>
    </submittedName>
</protein>
<dbReference type="EMBL" id="ANHY01000021">
    <property type="protein sequence ID" value="EKV27098.1"/>
    <property type="molecule type" value="Genomic_DNA"/>
</dbReference>
<dbReference type="STRING" id="1238182.C882_2027"/>
<keyword evidence="2" id="KW-1185">Reference proteome</keyword>
<dbReference type="Proteomes" id="UP000009881">
    <property type="component" value="Unassembled WGS sequence"/>
</dbReference>
<dbReference type="AlphaFoldDB" id="K9H937"/>
<dbReference type="RefSeq" id="WP_009542423.1">
    <property type="nucleotide sequence ID" value="NZ_ANHY01000021.1"/>
</dbReference>
<gene>
    <name evidence="1" type="ORF">C882_2027</name>
</gene>
<sequence>MASVREGNEVVLKDGDEEVASVTPCGPKPEGGRRSTFGIYKGLIHSDDSILDPLPEEELRLWEGRS</sequence>